<feature type="region of interest" description="Disordered" evidence="1">
    <location>
        <begin position="191"/>
        <end position="272"/>
    </location>
</feature>
<feature type="compositionally biased region" description="Polar residues" evidence="1">
    <location>
        <begin position="116"/>
        <end position="130"/>
    </location>
</feature>
<feature type="region of interest" description="Disordered" evidence="1">
    <location>
        <begin position="25"/>
        <end position="153"/>
    </location>
</feature>
<gene>
    <name evidence="2" type="ORF">K443DRAFT_628266</name>
</gene>
<keyword evidence="3" id="KW-1185">Reference proteome</keyword>
<dbReference type="AlphaFoldDB" id="A0A0C9XA60"/>
<dbReference type="Proteomes" id="UP000054477">
    <property type="component" value="Unassembled WGS sequence"/>
</dbReference>
<accession>A0A0C9XA60</accession>
<feature type="compositionally biased region" description="Polar residues" evidence="1">
    <location>
        <begin position="54"/>
        <end position="72"/>
    </location>
</feature>
<reference evidence="3" key="2">
    <citation type="submission" date="2015-01" db="EMBL/GenBank/DDBJ databases">
        <title>Evolutionary Origins and Diversification of the Mycorrhizal Mutualists.</title>
        <authorList>
            <consortium name="DOE Joint Genome Institute"/>
            <consortium name="Mycorrhizal Genomics Consortium"/>
            <person name="Kohler A."/>
            <person name="Kuo A."/>
            <person name="Nagy L.G."/>
            <person name="Floudas D."/>
            <person name="Copeland A."/>
            <person name="Barry K.W."/>
            <person name="Cichocki N."/>
            <person name="Veneault-Fourrey C."/>
            <person name="LaButti K."/>
            <person name="Lindquist E.A."/>
            <person name="Lipzen A."/>
            <person name="Lundell T."/>
            <person name="Morin E."/>
            <person name="Murat C."/>
            <person name="Riley R."/>
            <person name="Ohm R."/>
            <person name="Sun H."/>
            <person name="Tunlid A."/>
            <person name="Henrissat B."/>
            <person name="Grigoriev I.V."/>
            <person name="Hibbett D.S."/>
            <person name="Martin F."/>
        </authorList>
    </citation>
    <scope>NUCLEOTIDE SEQUENCE [LARGE SCALE GENOMIC DNA]</scope>
    <source>
        <strain evidence="3">LaAM-08-1</strain>
    </source>
</reference>
<feature type="compositionally biased region" description="Polar residues" evidence="1">
    <location>
        <begin position="26"/>
        <end position="42"/>
    </location>
</feature>
<dbReference type="EMBL" id="KN838672">
    <property type="protein sequence ID" value="KIJ98318.1"/>
    <property type="molecule type" value="Genomic_DNA"/>
</dbReference>
<sequence length="633" mass="71025">MHMVALTSFTNKLHLYLIMPIVSGHRSPSSMSPEPGTSNYQPNAFPKNYYGPGSTYQAQSNQTHNFGKTNISRNDEARQNDSADNLGDSRASSPAFVRAIPHEASCRKDKGKKRAPQNNFWYDSIPNISPQDRAPTLQDEHPTRYTPTPQDPVFDRPPSPVEHAHMDDGAIEPPTWSIISGPATPLFYFHDPSSSAPSQPEVAMHSDHGHGSNEQRSSNMFGSEDKHGGEKAPAGDNEFGGEGSSVGDNEFGGAEAYVGDNELDDHGALDGENSRGHFFAQEFLQKFDEVGQRLTDNVNANLERMISSLEARNASLERTLSTLVFPQGRSPSAAVNDDSEVKTTTHPVCRDPKKITLADSVRNHLVHLMGPRVQNVDKETADVFAATSGLRHERNDCCTASHFRIDILNGPHSPWNRSAARVFAIDFARFHGLDLNGALLDDIERAFYTRLKTLRADYLKSLRPKVSIGHDSQKDRRWQRKRGLFLHRLSVASKYKPLEKHVRFLERLGVDGMSSDESEDECETQSTTALQRRPTYHVAMPRWRAQSTTRWLHTLDGLHMIGRCVRRLRGAFPRRCIYSQDKISESTKVVNCLPTNVYDDMWLEAQRKVEDDLFSLCPVDVDYDLSIDPAIYK</sequence>
<name>A0A0C9XA60_9AGAR</name>
<evidence type="ECO:0000313" key="2">
    <source>
        <dbReference type="EMBL" id="KIJ98318.1"/>
    </source>
</evidence>
<proteinExistence type="predicted"/>
<dbReference type="HOGENOM" id="CLU_438766_0_0_1"/>
<evidence type="ECO:0000313" key="3">
    <source>
        <dbReference type="Proteomes" id="UP000054477"/>
    </source>
</evidence>
<reference evidence="2 3" key="1">
    <citation type="submission" date="2014-04" db="EMBL/GenBank/DDBJ databases">
        <authorList>
            <consortium name="DOE Joint Genome Institute"/>
            <person name="Kuo A."/>
            <person name="Kohler A."/>
            <person name="Nagy L.G."/>
            <person name="Floudas D."/>
            <person name="Copeland A."/>
            <person name="Barry K.W."/>
            <person name="Cichocki N."/>
            <person name="Veneault-Fourrey C."/>
            <person name="LaButti K."/>
            <person name="Lindquist E.A."/>
            <person name="Lipzen A."/>
            <person name="Lundell T."/>
            <person name="Morin E."/>
            <person name="Murat C."/>
            <person name="Sun H."/>
            <person name="Tunlid A."/>
            <person name="Henrissat B."/>
            <person name="Grigoriev I.V."/>
            <person name="Hibbett D.S."/>
            <person name="Martin F."/>
            <person name="Nordberg H.P."/>
            <person name="Cantor M.N."/>
            <person name="Hua S.X."/>
        </authorList>
    </citation>
    <scope>NUCLEOTIDE SEQUENCE [LARGE SCALE GENOMIC DNA]</scope>
    <source>
        <strain evidence="2 3">LaAM-08-1</strain>
    </source>
</reference>
<dbReference type="OrthoDB" id="3224221at2759"/>
<feature type="compositionally biased region" description="Basic and acidic residues" evidence="1">
    <location>
        <begin position="204"/>
        <end position="213"/>
    </location>
</feature>
<evidence type="ECO:0000256" key="1">
    <source>
        <dbReference type="SAM" id="MobiDB-lite"/>
    </source>
</evidence>
<protein>
    <submittedName>
        <fullName evidence="2">Uncharacterized protein</fullName>
    </submittedName>
</protein>
<organism evidence="2 3">
    <name type="scientific">Laccaria amethystina LaAM-08-1</name>
    <dbReference type="NCBI Taxonomy" id="1095629"/>
    <lineage>
        <taxon>Eukaryota</taxon>
        <taxon>Fungi</taxon>
        <taxon>Dikarya</taxon>
        <taxon>Basidiomycota</taxon>
        <taxon>Agaricomycotina</taxon>
        <taxon>Agaricomycetes</taxon>
        <taxon>Agaricomycetidae</taxon>
        <taxon>Agaricales</taxon>
        <taxon>Agaricineae</taxon>
        <taxon>Hydnangiaceae</taxon>
        <taxon>Laccaria</taxon>
    </lineage>
</organism>